<dbReference type="InterPro" id="IPR023803">
    <property type="entry name" value="Ribosomal_bS16_dom_sf"/>
</dbReference>
<evidence type="ECO:0000256" key="4">
    <source>
        <dbReference type="SAM" id="MobiDB-lite"/>
    </source>
</evidence>
<dbReference type="GO" id="GO:0015935">
    <property type="term" value="C:small ribosomal subunit"/>
    <property type="evidence" value="ECO:0007669"/>
    <property type="project" value="TreeGrafter"/>
</dbReference>
<evidence type="ECO:0000313" key="6">
    <source>
        <dbReference type="Proteomes" id="UP000229782"/>
    </source>
</evidence>
<dbReference type="Gene3D" id="3.30.1320.10">
    <property type="match status" value="1"/>
</dbReference>
<feature type="compositionally biased region" description="Basic residues" evidence="4">
    <location>
        <begin position="84"/>
        <end position="95"/>
    </location>
</feature>
<dbReference type="GO" id="GO:0003735">
    <property type="term" value="F:structural constituent of ribosome"/>
    <property type="evidence" value="ECO:0007669"/>
    <property type="project" value="InterPro"/>
</dbReference>
<feature type="compositionally biased region" description="Basic and acidic residues" evidence="4">
    <location>
        <begin position="120"/>
        <end position="140"/>
    </location>
</feature>
<sequence length="196" mass="21655">MLVIRLQRMGRKKSPSYRLVISENARDTQGRALELLGHYNPVAQPKIVELKTDRIKHWLDQGAGTSEAVHNLLVREGVITADKKKKAVSISKKRQGKIDTKKSATEEAKKAAEATAMEAKAAEEDAAKQAEKEATEKEEAGSLPAVRQGEKEKTPVEEKKEEPAEEAAPAAEETPAEEEKKEEKTDDSKEEEKKSA</sequence>
<dbReference type="EMBL" id="PCWM01000014">
    <property type="protein sequence ID" value="PIR03372.1"/>
    <property type="molecule type" value="Genomic_DNA"/>
</dbReference>
<dbReference type="Proteomes" id="UP000229782">
    <property type="component" value="Unassembled WGS sequence"/>
</dbReference>
<comment type="caution">
    <text evidence="5">The sequence shown here is derived from an EMBL/GenBank/DDBJ whole genome shotgun (WGS) entry which is preliminary data.</text>
</comment>
<gene>
    <name evidence="3 5" type="primary">rpsP</name>
    <name evidence="5" type="ORF">COV60_00695</name>
</gene>
<evidence type="ECO:0000256" key="1">
    <source>
        <dbReference type="ARBA" id="ARBA00022980"/>
    </source>
</evidence>
<name>A0A2H0N398_9BACT</name>
<feature type="region of interest" description="Disordered" evidence="4">
    <location>
        <begin position="84"/>
        <end position="196"/>
    </location>
</feature>
<accession>A0A2H0N398</accession>
<feature type="compositionally biased region" description="Basic and acidic residues" evidence="4">
    <location>
        <begin position="96"/>
        <end position="112"/>
    </location>
</feature>
<reference evidence="5 6" key="1">
    <citation type="submission" date="2017-09" db="EMBL/GenBank/DDBJ databases">
        <title>Depth-based differentiation of microbial function through sediment-hosted aquifers and enrichment of novel symbionts in the deep terrestrial subsurface.</title>
        <authorList>
            <person name="Probst A.J."/>
            <person name="Ladd B."/>
            <person name="Jarett J.K."/>
            <person name="Geller-Mcgrath D.E."/>
            <person name="Sieber C.M."/>
            <person name="Emerson J.B."/>
            <person name="Anantharaman K."/>
            <person name="Thomas B.C."/>
            <person name="Malmstrom R."/>
            <person name="Stieglmeier M."/>
            <person name="Klingl A."/>
            <person name="Woyke T."/>
            <person name="Ryan C.M."/>
            <person name="Banfield J.F."/>
        </authorList>
    </citation>
    <scope>NUCLEOTIDE SEQUENCE [LARGE SCALE GENOMIC DNA]</scope>
    <source>
        <strain evidence="5">CG11_big_fil_rev_8_21_14_0_20_43_7</strain>
    </source>
</reference>
<dbReference type="GO" id="GO:0005737">
    <property type="term" value="C:cytoplasm"/>
    <property type="evidence" value="ECO:0007669"/>
    <property type="project" value="UniProtKB-ARBA"/>
</dbReference>
<dbReference type="NCBIfam" id="TIGR00002">
    <property type="entry name" value="S16"/>
    <property type="match status" value="1"/>
</dbReference>
<keyword evidence="1 3" id="KW-0689">Ribosomal protein</keyword>
<protein>
    <recommendedName>
        <fullName evidence="3">Small ribosomal subunit protein bS16</fullName>
    </recommendedName>
</protein>
<dbReference type="InterPro" id="IPR000307">
    <property type="entry name" value="Ribosomal_bS16"/>
</dbReference>
<dbReference type="SUPFAM" id="SSF54565">
    <property type="entry name" value="Ribosomal protein S16"/>
    <property type="match status" value="1"/>
</dbReference>
<dbReference type="PANTHER" id="PTHR12919:SF20">
    <property type="entry name" value="SMALL RIBOSOMAL SUBUNIT PROTEIN BS16M"/>
    <property type="match status" value="1"/>
</dbReference>
<organism evidence="5 6">
    <name type="scientific">Candidatus Magasanikbacteria bacterium CG11_big_fil_rev_8_21_14_0_20_43_7</name>
    <dbReference type="NCBI Taxonomy" id="1974654"/>
    <lineage>
        <taxon>Bacteria</taxon>
        <taxon>Candidatus Magasanikiibacteriota</taxon>
    </lineage>
</organism>
<evidence type="ECO:0000256" key="3">
    <source>
        <dbReference type="HAMAP-Rule" id="MF_00385"/>
    </source>
</evidence>
<dbReference type="GO" id="GO:0006412">
    <property type="term" value="P:translation"/>
    <property type="evidence" value="ECO:0007669"/>
    <property type="project" value="UniProtKB-UniRule"/>
</dbReference>
<feature type="compositionally biased region" description="Basic and acidic residues" evidence="4">
    <location>
        <begin position="177"/>
        <end position="196"/>
    </location>
</feature>
<keyword evidence="2 3" id="KW-0687">Ribonucleoprotein</keyword>
<dbReference type="HAMAP" id="MF_00385">
    <property type="entry name" value="Ribosomal_bS16"/>
    <property type="match status" value="1"/>
</dbReference>
<evidence type="ECO:0000313" key="5">
    <source>
        <dbReference type="EMBL" id="PIR03372.1"/>
    </source>
</evidence>
<proteinExistence type="inferred from homology"/>
<evidence type="ECO:0000256" key="2">
    <source>
        <dbReference type="ARBA" id="ARBA00023274"/>
    </source>
</evidence>
<dbReference type="PANTHER" id="PTHR12919">
    <property type="entry name" value="30S RIBOSOMAL PROTEIN S16"/>
    <property type="match status" value="1"/>
</dbReference>
<dbReference type="AlphaFoldDB" id="A0A2H0N398"/>
<comment type="similarity">
    <text evidence="3">Belongs to the bacterial ribosomal protein bS16 family.</text>
</comment>
<feature type="compositionally biased region" description="Basic and acidic residues" evidence="4">
    <location>
        <begin position="148"/>
        <end position="162"/>
    </location>
</feature>
<dbReference type="Pfam" id="PF00886">
    <property type="entry name" value="Ribosomal_S16"/>
    <property type="match status" value="1"/>
</dbReference>